<accession>A0ABQ3WTH5</accession>
<name>A0ABQ3WTH5_9ACTN</name>
<gene>
    <name evidence="1" type="ORF">Aca07nite_68570</name>
</gene>
<organism evidence="1">
    <name type="scientific">Actinoplanes campanulatus</name>
    <dbReference type="NCBI Taxonomy" id="113559"/>
    <lineage>
        <taxon>Bacteria</taxon>
        <taxon>Bacillati</taxon>
        <taxon>Actinomycetota</taxon>
        <taxon>Actinomycetes</taxon>
        <taxon>Micromonosporales</taxon>
        <taxon>Micromonosporaceae</taxon>
        <taxon>Actinoplanes</taxon>
    </lineage>
</organism>
<sequence>MINLHVRSYRDRMAGYRRVLEARSPETTLDRLRELAGDEIRPVRLWTARNPRTPADALARLLQDADESVQGNALLHTGTPGTALEWLADEEETQYGFCHFSCRSLIVHHPNTPGPLRRRLLDAGACSCPNWCGGRIPFRHQTEQK</sequence>
<dbReference type="RefSeq" id="WP_204299680.1">
    <property type="nucleotide sequence ID" value="NZ_BAAAGQ010000022.1"/>
</dbReference>
<dbReference type="Pfam" id="PF01816">
    <property type="entry name" value="LRV"/>
    <property type="match status" value="1"/>
</dbReference>
<dbReference type="InterPro" id="IPR011989">
    <property type="entry name" value="ARM-like"/>
</dbReference>
<comment type="caution">
    <text evidence="1">The sequence shown here is derived from an EMBL/GenBank/DDBJ whole genome shotgun (WGS) entry which is preliminary data.</text>
</comment>
<reference evidence="1" key="1">
    <citation type="submission" date="2021-01" db="EMBL/GenBank/DDBJ databases">
        <title>Whole genome shotgun sequence of Actinoplanes capillaceus NBRC 16408.</title>
        <authorList>
            <person name="Komaki H."/>
            <person name="Tamura T."/>
        </authorList>
    </citation>
    <scope>NUCLEOTIDE SEQUENCE [LARGE SCALE GENOMIC DNA]</scope>
    <source>
        <strain evidence="1">NBRC 16408</strain>
    </source>
</reference>
<dbReference type="InterPro" id="IPR004830">
    <property type="entry name" value="LRR_variant"/>
</dbReference>
<dbReference type="InterPro" id="IPR016024">
    <property type="entry name" value="ARM-type_fold"/>
</dbReference>
<dbReference type="EMBL" id="BOMF01000129">
    <property type="protein sequence ID" value="GID49582.1"/>
    <property type="molecule type" value="Genomic_DNA"/>
</dbReference>
<evidence type="ECO:0000313" key="1">
    <source>
        <dbReference type="EMBL" id="GID49582.1"/>
    </source>
</evidence>
<dbReference type="Gene3D" id="1.25.10.10">
    <property type="entry name" value="Leucine-rich Repeat Variant"/>
    <property type="match status" value="1"/>
</dbReference>
<proteinExistence type="predicted"/>
<dbReference type="SUPFAM" id="SSF48371">
    <property type="entry name" value="ARM repeat"/>
    <property type="match status" value="1"/>
</dbReference>
<protein>
    <submittedName>
        <fullName evidence="1">Uncharacterized protein</fullName>
    </submittedName>
</protein>